<dbReference type="GeneTree" id="ENSGT00510000046981"/>
<keyword evidence="12" id="KW-0472">Membrane</keyword>
<keyword evidence="7" id="KW-0446">Lipid-binding</keyword>
<dbReference type="Proteomes" id="UP000028760">
    <property type="component" value="Unassembled WGS sequence"/>
</dbReference>
<dbReference type="GO" id="GO:0007420">
    <property type="term" value="P:brain development"/>
    <property type="evidence" value="ECO:0007669"/>
    <property type="project" value="InterPro"/>
</dbReference>
<organism evidence="14 15">
    <name type="scientific">Poecilia formosa</name>
    <name type="common">Amazon molly</name>
    <name type="synonym">Limia formosa</name>
    <dbReference type="NCBI Taxonomy" id="48698"/>
    <lineage>
        <taxon>Eukaryota</taxon>
        <taxon>Metazoa</taxon>
        <taxon>Chordata</taxon>
        <taxon>Craniata</taxon>
        <taxon>Vertebrata</taxon>
        <taxon>Euteleostomi</taxon>
        <taxon>Actinopterygii</taxon>
        <taxon>Neopterygii</taxon>
        <taxon>Teleostei</taxon>
        <taxon>Neoteleostei</taxon>
        <taxon>Acanthomorphata</taxon>
        <taxon>Ovalentaria</taxon>
        <taxon>Atherinomorphae</taxon>
        <taxon>Cyprinodontiformes</taxon>
        <taxon>Poeciliidae</taxon>
        <taxon>Poeciliinae</taxon>
        <taxon>Poecilia</taxon>
    </lineage>
</organism>
<comment type="similarity">
    <text evidence="2 11">Belongs to the calycin superfamily. Lipocalin family.</text>
</comment>
<evidence type="ECO:0000259" key="13">
    <source>
        <dbReference type="Pfam" id="PF08212"/>
    </source>
</evidence>
<reference evidence="15" key="1">
    <citation type="submission" date="2013-10" db="EMBL/GenBank/DDBJ databases">
        <authorList>
            <person name="Schartl M."/>
            <person name="Warren W."/>
        </authorList>
    </citation>
    <scope>NUCLEOTIDE SEQUENCE [LARGE SCALE GENOMIC DNA]</scope>
    <source>
        <strain evidence="15">female</strain>
    </source>
</reference>
<dbReference type="STRING" id="48698.ENSPFOP00000005892"/>
<sequence>LLVKIKTKNAKTEKIHVLDLSPSAILGILTLTMLLAAGGGAQLFKSGKCPDPAVQYNFDPARYLGKWFEIQKLPSAFQKGQCATSDYILQSPRVVRVLNRELLDDGTVRSAFGTVEVKDPAEPAKLEVTFSDVILLRGSYWLLSTDYDSYALVYSCKSYGLFHVELAWILSRQPTLPKDITEYLLSILSSIGVSVDKMVSTIQDEAYCSPMYQ</sequence>
<dbReference type="eggNOG" id="KOG4824">
    <property type="taxonomic scope" value="Eukaryota"/>
</dbReference>
<dbReference type="GO" id="GO:0042246">
    <property type="term" value="P:tissue regeneration"/>
    <property type="evidence" value="ECO:0007669"/>
    <property type="project" value="InterPro"/>
</dbReference>
<evidence type="ECO:0000256" key="8">
    <source>
        <dbReference type="ARBA" id="ARBA00023157"/>
    </source>
</evidence>
<dbReference type="InterPro" id="IPR002969">
    <property type="entry name" value="ApolipopD"/>
</dbReference>
<dbReference type="PRINTS" id="PR00179">
    <property type="entry name" value="LIPOCALIN"/>
</dbReference>
<dbReference type="Pfam" id="PF08212">
    <property type="entry name" value="Lipocalin_2"/>
    <property type="match status" value="1"/>
</dbReference>
<keyword evidence="5" id="KW-0964">Secreted</keyword>
<comment type="subcellular location">
    <subcellularLocation>
        <location evidence="1">Secreted</location>
    </subcellularLocation>
</comment>
<name>A0A087XJD9_POEFO</name>
<reference evidence="14" key="3">
    <citation type="submission" date="2025-09" db="UniProtKB">
        <authorList>
            <consortium name="Ensembl"/>
        </authorList>
    </citation>
    <scope>IDENTIFICATION</scope>
</reference>
<feature type="domain" description="Lipocalin/cytosolic fatty-acid binding" evidence="13">
    <location>
        <begin position="59"/>
        <end position="201"/>
    </location>
</feature>
<dbReference type="InterPro" id="IPR012674">
    <property type="entry name" value="Calycin"/>
</dbReference>
<dbReference type="GO" id="GO:0008289">
    <property type="term" value="F:lipid binding"/>
    <property type="evidence" value="ECO:0007669"/>
    <property type="project" value="UniProtKB-KW"/>
</dbReference>
<evidence type="ECO:0000256" key="3">
    <source>
        <dbReference type="ARBA" id="ARBA00019890"/>
    </source>
</evidence>
<dbReference type="SMR" id="A0A087XJD9"/>
<evidence type="ECO:0000256" key="5">
    <source>
        <dbReference type="ARBA" id="ARBA00022525"/>
    </source>
</evidence>
<evidence type="ECO:0000256" key="4">
    <source>
        <dbReference type="ARBA" id="ARBA00022448"/>
    </source>
</evidence>
<dbReference type="GO" id="GO:0005576">
    <property type="term" value="C:extracellular region"/>
    <property type="evidence" value="ECO:0007669"/>
    <property type="project" value="UniProtKB-SubCell"/>
</dbReference>
<dbReference type="SUPFAM" id="SSF50814">
    <property type="entry name" value="Lipocalins"/>
    <property type="match status" value="1"/>
</dbReference>
<evidence type="ECO:0000256" key="7">
    <source>
        <dbReference type="ARBA" id="ARBA00023121"/>
    </source>
</evidence>
<dbReference type="InterPro" id="IPR000566">
    <property type="entry name" value="Lipocln_cytosolic_FA-bd_dom"/>
</dbReference>
<dbReference type="InterPro" id="IPR022272">
    <property type="entry name" value="Lipocalin_CS"/>
</dbReference>
<keyword evidence="15" id="KW-1185">Reference proteome</keyword>
<dbReference type="GO" id="GO:0006629">
    <property type="term" value="P:lipid metabolic process"/>
    <property type="evidence" value="ECO:0007669"/>
    <property type="project" value="TreeGrafter"/>
</dbReference>
<keyword evidence="6" id="KW-0732">Signal</keyword>
<evidence type="ECO:0000256" key="11">
    <source>
        <dbReference type="PIRNR" id="PIRNR036893"/>
    </source>
</evidence>
<dbReference type="OMA" id="WILYVDD"/>
<evidence type="ECO:0000256" key="9">
    <source>
        <dbReference type="ARBA" id="ARBA00023180"/>
    </source>
</evidence>
<dbReference type="PROSITE" id="PS00213">
    <property type="entry name" value="LIPOCALIN"/>
    <property type="match status" value="1"/>
</dbReference>
<evidence type="ECO:0000256" key="6">
    <source>
        <dbReference type="ARBA" id="ARBA00022729"/>
    </source>
</evidence>
<dbReference type="GO" id="GO:0006869">
    <property type="term" value="P:lipid transport"/>
    <property type="evidence" value="ECO:0007669"/>
    <property type="project" value="InterPro"/>
</dbReference>
<proteinExistence type="inferred from homology"/>
<dbReference type="FunFam" id="2.40.128.20:FF:000003">
    <property type="entry name" value="Apolipoprotein D"/>
    <property type="match status" value="1"/>
</dbReference>
<dbReference type="GO" id="GO:0005737">
    <property type="term" value="C:cytoplasm"/>
    <property type="evidence" value="ECO:0007669"/>
    <property type="project" value="TreeGrafter"/>
</dbReference>
<keyword evidence="8" id="KW-1015">Disulfide bond</keyword>
<keyword evidence="4" id="KW-0813">Transport</keyword>
<dbReference type="AlphaFoldDB" id="A0A087XJD9"/>
<dbReference type="PANTHER" id="PTHR10612:SF58">
    <property type="entry name" value="APOLIPOPROTEIN D"/>
    <property type="match status" value="1"/>
</dbReference>
<protein>
    <recommendedName>
        <fullName evidence="3">Apolipoprotein D</fullName>
    </recommendedName>
</protein>
<dbReference type="PRINTS" id="PR01219">
    <property type="entry name" value="APOLIPOPROTD"/>
</dbReference>
<dbReference type="PANTHER" id="PTHR10612">
    <property type="entry name" value="APOLIPOPROTEIN D"/>
    <property type="match status" value="1"/>
</dbReference>
<dbReference type="Gene3D" id="2.40.128.20">
    <property type="match status" value="1"/>
</dbReference>
<evidence type="ECO:0000256" key="1">
    <source>
        <dbReference type="ARBA" id="ARBA00004613"/>
    </source>
</evidence>
<dbReference type="PIRSF" id="PIRSF036893">
    <property type="entry name" value="Lipocalin_ApoD"/>
    <property type="match status" value="1"/>
</dbReference>
<evidence type="ECO:0000256" key="12">
    <source>
        <dbReference type="SAM" id="Phobius"/>
    </source>
</evidence>
<dbReference type="InterPro" id="IPR026222">
    <property type="entry name" value="ApoD_vertbrte"/>
</dbReference>
<feature type="transmembrane region" description="Helical" evidence="12">
    <location>
        <begin position="20"/>
        <end position="38"/>
    </location>
</feature>
<keyword evidence="9" id="KW-0325">Glycoprotein</keyword>
<keyword evidence="12" id="KW-1133">Transmembrane helix</keyword>
<dbReference type="PRINTS" id="PR02058">
    <property type="entry name" value="APODVERTBRTE"/>
</dbReference>
<keyword evidence="10" id="KW-0873">Pyrrolidone carboxylic acid</keyword>
<reference evidence="14" key="2">
    <citation type="submission" date="2025-08" db="UniProtKB">
        <authorList>
            <consortium name="Ensembl"/>
        </authorList>
    </citation>
    <scope>IDENTIFICATION</scope>
</reference>
<evidence type="ECO:0000313" key="14">
    <source>
        <dbReference type="Ensembl" id="ENSPFOP00000005892.2"/>
    </source>
</evidence>
<dbReference type="Ensembl" id="ENSPFOT00000005901.2">
    <property type="protein sequence ID" value="ENSPFOP00000005892.2"/>
    <property type="gene ID" value="ENSPFOG00000005938.2"/>
</dbReference>
<keyword evidence="12" id="KW-0812">Transmembrane</keyword>
<evidence type="ECO:0000256" key="2">
    <source>
        <dbReference type="ARBA" id="ARBA00006889"/>
    </source>
</evidence>
<dbReference type="CDD" id="cd19437">
    <property type="entry name" value="lipocalin_apoD-like"/>
    <property type="match status" value="1"/>
</dbReference>
<dbReference type="GO" id="GO:0000302">
    <property type="term" value="P:response to reactive oxygen species"/>
    <property type="evidence" value="ECO:0007669"/>
    <property type="project" value="TreeGrafter"/>
</dbReference>
<accession>A0A087XJD9</accession>
<evidence type="ECO:0000313" key="15">
    <source>
        <dbReference type="Proteomes" id="UP000028760"/>
    </source>
</evidence>
<dbReference type="EMBL" id="AYCK01009881">
    <property type="status" value="NOT_ANNOTATED_CDS"/>
    <property type="molecule type" value="Genomic_DNA"/>
</dbReference>
<dbReference type="InterPro" id="IPR022271">
    <property type="entry name" value="Lipocalin_ApoD"/>
</dbReference>
<evidence type="ECO:0000256" key="10">
    <source>
        <dbReference type="ARBA" id="ARBA00023283"/>
    </source>
</evidence>